<evidence type="ECO:0000256" key="11">
    <source>
        <dbReference type="ARBA" id="ARBA00023141"/>
    </source>
</evidence>
<dbReference type="Gene3D" id="1.20.59.10">
    <property type="entry name" value="Chorismate mutase"/>
    <property type="match status" value="1"/>
</dbReference>
<organism evidence="24 25">
    <name type="scientific">Brachyspira hyodysenteriae (strain ATCC 49526 / WA1)</name>
    <dbReference type="NCBI Taxonomy" id="565034"/>
    <lineage>
        <taxon>Bacteria</taxon>
        <taxon>Pseudomonadati</taxon>
        <taxon>Spirochaetota</taxon>
        <taxon>Spirochaetia</taxon>
        <taxon>Brachyspirales</taxon>
        <taxon>Brachyspiraceae</taxon>
        <taxon>Brachyspira</taxon>
    </lineage>
</organism>
<feature type="binding site" evidence="19">
    <location>
        <position position="29"/>
    </location>
    <ligand>
        <name>substrate</name>
    </ligand>
</feature>
<dbReference type="GO" id="GO:0004664">
    <property type="term" value="F:prephenate dehydratase activity"/>
    <property type="evidence" value="ECO:0007669"/>
    <property type="project" value="UniProtKB-EC"/>
</dbReference>
<keyword evidence="25" id="KW-1185">Reference proteome</keyword>
<evidence type="ECO:0000256" key="9">
    <source>
        <dbReference type="ARBA" id="ARBA00022490"/>
    </source>
</evidence>
<comment type="pathway">
    <text evidence="5">Metabolic intermediate biosynthesis; prephenate biosynthesis; prephenate from chorismate: step 1/1.</text>
</comment>
<dbReference type="CDD" id="cd13631">
    <property type="entry name" value="PBP2_Ct-PDT_like"/>
    <property type="match status" value="1"/>
</dbReference>
<feature type="domain" description="Prephenate dehydratase" evidence="23">
    <location>
        <begin position="113"/>
        <end position="289"/>
    </location>
</feature>
<evidence type="ECO:0000313" key="24">
    <source>
        <dbReference type="EMBL" id="ACN84877.1"/>
    </source>
</evidence>
<dbReference type="Pfam" id="PF01817">
    <property type="entry name" value="CM_2"/>
    <property type="match status" value="1"/>
</dbReference>
<dbReference type="GO" id="GO:0004106">
    <property type="term" value="F:chorismate mutase activity"/>
    <property type="evidence" value="ECO:0007669"/>
    <property type="project" value="UniProtKB-EC"/>
</dbReference>
<proteinExistence type="predicted"/>
<dbReference type="SUPFAM" id="SSF48600">
    <property type="entry name" value="Chorismate mutase II"/>
    <property type="match status" value="1"/>
</dbReference>
<keyword evidence="9" id="KW-0963">Cytoplasm</keyword>
<dbReference type="NCBIfam" id="TIGR01805">
    <property type="entry name" value="CM_mono_grmpos"/>
    <property type="match status" value="1"/>
</dbReference>
<dbReference type="InterPro" id="IPR002701">
    <property type="entry name" value="CM_II_prokaryot"/>
</dbReference>
<dbReference type="PROSITE" id="PS00857">
    <property type="entry name" value="PREPHENATE_DEHYDR_1"/>
    <property type="match status" value="1"/>
</dbReference>
<accession>A0A3B6VDF5</accession>
<evidence type="ECO:0000259" key="22">
    <source>
        <dbReference type="PROSITE" id="PS51168"/>
    </source>
</evidence>
<keyword evidence="13" id="KW-0413">Isomerase</keyword>
<dbReference type="Gene3D" id="3.30.70.260">
    <property type="match status" value="1"/>
</dbReference>
<dbReference type="PIRSF" id="PIRSF001500">
    <property type="entry name" value="Chor_mut_pdt_Ppr"/>
    <property type="match status" value="1"/>
</dbReference>
<keyword evidence="15" id="KW-0511">Multifunctional enzyme</keyword>
<dbReference type="Pfam" id="PF00800">
    <property type="entry name" value="PDT"/>
    <property type="match status" value="1"/>
</dbReference>
<dbReference type="GO" id="GO:0009094">
    <property type="term" value="P:L-phenylalanine biosynthetic process"/>
    <property type="evidence" value="ECO:0007669"/>
    <property type="project" value="UniProtKB-UniPathway"/>
</dbReference>
<evidence type="ECO:0000256" key="20">
    <source>
        <dbReference type="PIRSR" id="PIRSR001500-2"/>
    </source>
</evidence>
<keyword evidence="10" id="KW-0028">Amino-acid biosynthesis</keyword>
<evidence type="ECO:0000256" key="8">
    <source>
        <dbReference type="ARBA" id="ARBA00014401"/>
    </source>
</evidence>
<dbReference type="EC" id="5.4.99.5" evidence="6"/>
<dbReference type="SMART" id="SM00830">
    <property type="entry name" value="CM_2"/>
    <property type="match status" value="1"/>
</dbReference>
<evidence type="ECO:0000256" key="12">
    <source>
        <dbReference type="ARBA" id="ARBA00023222"/>
    </source>
</evidence>
<dbReference type="PANTHER" id="PTHR21022:SF19">
    <property type="entry name" value="PREPHENATE DEHYDRATASE-RELATED"/>
    <property type="match status" value="1"/>
</dbReference>
<evidence type="ECO:0000256" key="4">
    <source>
        <dbReference type="ARBA" id="ARBA00004741"/>
    </source>
</evidence>
<evidence type="ECO:0000256" key="17">
    <source>
        <dbReference type="ARBA" id="ARBA00031520"/>
    </source>
</evidence>
<evidence type="ECO:0000256" key="10">
    <source>
        <dbReference type="ARBA" id="ARBA00022605"/>
    </source>
</evidence>
<keyword evidence="12" id="KW-0584">Phenylalanine biosynthesis</keyword>
<evidence type="ECO:0000256" key="14">
    <source>
        <dbReference type="ARBA" id="ARBA00023239"/>
    </source>
</evidence>
<dbReference type="PROSITE" id="PS51171">
    <property type="entry name" value="PREPHENATE_DEHYDR_3"/>
    <property type="match status" value="1"/>
</dbReference>
<keyword evidence="11" id="KW-0057">Aromatic amino acid biosynthesis</keyword>
<feature type="binding site" evidence="19">
    <location>
        <position position="53"/>
    </location>
    <ligand>
        <name>substrate</name>
    </ligand>
</feature>
<dbReference type="SUPFAM" id="SSF55021">
    <property type="entry name" value="ACT-like"/>
    <property type="match status" value="1"/>
</dbReference>
<dbReference type="InterPro" id="IPR036263">
    <property type="entry name" value="Chorismate_II_sf"/>
</dbReference>
<evidence type="ECO:0000256" key="18">
    <source>
        <dbReference type="ARBA" id="ARBA00047848"/>
    </source>
</evidence>
<evidence type="ECO:0000256" key="13">
    <source>
        <dbReference type="ARBA" id="ARBA00023235"/>
    </source>
</evidence>
<dbReference type="STRING" id="565034.BHWA1_02423"/>
<comment type="subcellular location">
    <subcellularLocation>
        <location evidence="3">Cytoplasm</location>
    </subcellularLocation>
</comment>
<sequence>MTMLNDELQELRKDIDRIDKQIVNLIDERMKVSLKVGETKKKYNAPIFDPKREKEVIAKKIELLENKELSGLITTIYNDIMYTSKQLQKHLIDEYNIKEDKKDDNDNIKYDEKIVYQGREGGNGHEAALKFFGENAKLVKKEHFDDVLESIRSGECYYGVLPLENSSTGMVNEVLDILADYNCKIVGEVYLPIEYGLMAKKCTNIKDIKKVISHHQALKQCSNFIKENNFEEITASNTAEAAFIVSNGDDKEMASISNKHACKIYDLEMLEENIENIKGNTTRFIIVANYDNALKSGNKMTIRFLLPHENGSLADSLNKLKSFNLTSIVSRPHVERKWQYYFYVDMTGDFEKSKEEFEEFKKNVENLIVLGVYNE</sequence>
<comment type="catalytic activity">
    <reaction evidence="18">
        <text>prephenate + H(+) = 3-phenylpyruvate + CO2 + H2O</text>
        <dbReference type="Rhea" id="RHEA:21648"/>
        <dbReference type="ChEBI" id="CHEBI:15377"/>
        <dbReference type="ChEBI" id="CHEBI:15378"/>
        <dbReference type="ChEBI" id="CHEBI:16526"/>
        <dbReference type="ChEBI" id="CHEBI:18005"/>
        <dbReference type="ChEBI" id="CHEBI:29934"/>
        <dbReference type="EC" id="4.2.1.51"/>
    </reaction>
</comment>
<dbReference type="InterPro" id="IPR011279">
    <property type="entry name" value="Chorismate_mutase_GmP"/>
</dbReference>
<feature type="binding site" evidence="19">
    <location>
        <position position="40"/>
    </location>
    <ligand>
        <name>substrate</name>
    </ligand>
</feature>
<dbReference type="PANTHER" id="PTHR21022">
    <property type="entry name" value="PREPHENATE DEHYDRATASE P PROTEIN"/>
    <property type="match status" value="1"/>
</dbReference>
<evidence type="ECO:0000256" key="19">
    <source>
        <dbReference type="PIRSR" id="PIRSR001500-1"/>
    </source>
</evidence>
<dbReference type="Proteomes" id="UP000001803">
    <property type="component" value="Chromosome"/>
</dbReference>
<evidence type="ECO:0000256" key="21">
    <source>
        <dbReference type="SAM" id="Coils"/>
    </source>
</evidence>
<feature type="coiled-coil region" evidence="21">
    <location>
        <begin position="1"/>
        <end position="28"/>
    </location>
</feature>
<gene>
    <name evidence="24" type="primary">pheA</name>
    <name evidence="24" type="ordered locus">BHWA1_02423</name>
</gene>
<dbReference type="InterPro" id="IPR008242">
    <property type="entry name" value="Chor_mutase/pphenate_deHydtase"/>
</dbReference>
<dbReference type="AlphaFoldDB" id="A0A3B6VDF5"/>
<evidence type="ECO:0000256" key="3">
    <source>
        <dbReference type="ARBA" id="ARBA00004496"/>
    </source>
</evidence>
<dbReference type="InterPro" id="IPR018528">
    <property type="entry name" value="Preph_deHydtase_CS"/>
</dbReference>
<evidence type="ECO:0000256" key="5">
    <source>
        <dbReference type="ARBA" id="ARBA00004817"/>
    </source>
</evidence>
<evidence type="ECO:0000256" key="2">
    <source>
        <dbReference type="ARBA" id="ARBA00002364"/>
    </source>
</evidence>
<dbReference type="GO" id="GO:0005737">
    <property type="term" value="C:cytoplasm"/>
    <property type="evidence" value="ECO:0007669"/>
    <property type="project" value="UniProtKB-SubCell"/>
</dbReference>
<comment type="function">
    <text evidence="2">Catalyzes the Claisen rearrangement of chorismate to prephenate and the decarboxylation/dehydration of prephenate to phenylpyruvate.</text>
</comment>
<dbReference type="PROSITE" id="PS51168">
    <property type="entry name" value="CHORISMATE_MUT_2"/>
    <property type="match status" value="1"/>
</dbReference>
<dbReference type="InterPro" id="IPR001086">
    <property type="entry name" value="Preph_deHydtase"/>
</dbReference>
<evidence type="ECO:0000256" key="1">
    <source>
        <dbReference type="ARBA" id="ARBA00000824"/>
    </source>
</evidence>
<comment type="pathway">
    <text evidence="4">Amino-acid biosynthesis; L-phenylalanine biosynthesis; phenylpyruvate from prephenate: step 1/1.</text>
</comment>
<evidence type="ECO:0000259" key="23">
    <source>
        <dbReference type="PROSITE" id="PS51171"/>
    </source>
</evidence>
<dbReference type="UniPathway" id="UPA00121">
    <property type="reaction ID" value="UER00345"/>
</dbReference>
<dbReference type="EC" id="4.2.1.51" evidence="7"/>
<dbReference type="GO" id="GO:0046417">
    <property type="term" value="P:chorismate metabolic process"/>
    <property type="evidence" value="ECO:0007669"/>
    <property type="project" value="InterPro"/>
</dbReference>
<dbReference type="InterPro" id="IPR036979">
    <property type="entry name" value="CM_dom_sf"/>
</dbReference>
<feature type="binding site" evidence="19">
    <location>
        <position position="88"/>
    </location>
    <ligand>
        <name>substrate</name>
    </ligand>
</feature>
<reference evidence="24 25" key="1">
    <citation type="journal article" date="2009" name="PLoS ONE">
        <title>Genome sequence of the pathogenic intestinal spirochete Brachyspira hyodysenteriae reveals adaptations to its lifestyle in the porcine large intestine.</title>
        <authorList>
            <person name="Bellgard M.I."/>
            <person name="Wanchanthuek P."/>
            <person name="La T."/>
            <person name="Ryan K."/>
            <person name="Moolhuijzen P."/>
            <person name="Albertyn Z."/>
            <person name="Shaban B."/>
            <person name="Motro Y."/>
            <person name="Dunn D.S."/>
            <person name="Schibeci D."/>
            <person name="Hunter A."/>
            <person name="Barrero R."/>
            <person name="Phillips N.D."/>
            <person name="Hampson D.J."/>
        </authorList>
    </citation>
    <scope>NUCLEOTIDE SEQUENCE [LARGE SCALE GENOMIC DNA]</scope>
    <source>
        <strain evidence="25">ATCC 49526 / WA1</strain>
    </source>
</reference>
<dbReference type="Gene3D" id="3.40.190.10">
    <property type="entry name" value="Periplasmic binding protein-like II"/>
    <property type="match status" value="2"/>
</dbReference>
<evidence type="ECO:0000256" key="6">
    <source>
        <dbReference type="ARBA" id="ARBA00012404"/>
    </source>
</evidence>
<dbReference type="EMBL" id="CP001357">
    <property type="protein sequence ID" value="ACN84877.1"/>
    <property type="molecule type" value="Genomic_DNA"/>
</dbReference>
<comment type="catalytic activity">
    <reaction evidence="1">
        <text>chorismate = prephenate</text>
        <dbReference type="Rhea" id="RHEA:13897"/>
        <dbReference type="ChEBI" id="CHEBI:29748"/>
        <dbReference type="ChEBI" id="CHEBI:29934"/>
        <dbReference type="EC" id="5.4.99.5"/>
    </reaction>
</comment>
<keyword evidence="14" id="KW-0456">Lyase</keyword>
<evidence type="ECO:0000313" key="25">
    <source>
        <dbReference type="Proteomes" id="UP000001803"/>
    </source>
</evidence>
<evidence type="ECO:0000256" key="16">
    <source>
        <dbReference type="ARBA" id="ARBA00031175"/>
    </source>
</evidence>
<evidence type="ECO:0000256" key="15">
    <source>
        <dbReference type="ARBA" id="ARBA00023268"/>
    </source>
</evidence>
<feature type="site" description="Essential for prephenate dehydratase activity" evidence="20">
    <location>
        <position position="282"/>
    </location>
</feature>
<protein>
    <recommendedName>
        <fullName evidence="8">Bifunctional chorismate mutase/prephenate dehydratase</fullName>
        <ecNumber evidence="7">4.2.1.51</ecNumber>
        <ecNumber evidence="6">5.4.99.5</ecNumber>
    </recommendedName>
    <alternativeName>
        <fullName evidence="17">Chorismate mutase-prephenate dehydratase</fullName>
    </alternativeName>
    <alternativeName>
        <fullName evidence="16">p-protein</fullName>
    </alternativeName>
</protein>
<feature type="binding site" evidence="19">
    <location>
        <position position="12"/>
    </location>
    <ligand>
        <name>substrate</name>
    </ligand>
</feature>
<feature type="domain" description="Chorismate mutase" evidence="22">
    <location>
        <begin position="2"/>
        <end position="92"/>
    </location>
</feature>
<dbReference type="SUPFAM" id="SSF53850">
    <property type="entry name" value="Periplasmic binding protein-like II"/>
    <property type="match status" value="1"/>
</dbReference>
<keyword evidence="21" id="KW-0175">Coiled coil</keyword>
<dbReference type="KEGG" id="bhy:BHWA1_02423"/>
<dbReference type="InterPro" id="IPR045865">
    <property type="entry name" value="ACT-like_dom_sf"/>
</dbReference>
<feature type="binding site" evidence="19">
    <location>
        <position position="49"/>
    </location>
    <ligand>
        <name>substrate</name>
    </ligand>
</feature>
<dbReference type="UniPathway" id="UPA00120">
    <property type="reaction ID" value="UER00203"/>
</dbReference>
<name>A0A3B6VDF5_BRAHW</name>
<feature type="binding site" evidence="19">
    <location>
        <position position="84"/>
    </location>
    <ligand>
        <name>substrate</name>
    </ligand>
</feature>
<evidence type="ECO:0000256" key="7">
    <source>
        <dbReference type="ARBA" id="ARBA00013147"/>
    </source>
</evidence>